<evidence type="ECO:0000313" key="4">
    <source>
        <dbReference type="Proteomes" id="UP000007875"/>
    </source>
</evidence>
<dbReference type="InParanoid" id="H2Y3Z3"/>
<dbReference type="HOGENOM" id="CLU_1574223_0_0_1"/>
<name>H2Y3Z3_CIOSA</name>
<feature type="transmembrane region" description="Helical" evidence="2">
    <location>
        <begin position="36"/>
        <end position="61"/>
    </location>
</feature>
<keyword evidence="2" id="KW-0472">Membrane</keyword>
<reference evidence="3" key="2">
    <citation type="submission" date="2025-08" db="UniProtKB">
        <authorList>
            <consortium name="Ensembl"/>
        </authorList>
    </citation>
    <scope>IDENTIFICATION</scope>
</reference>
<accession>H2Y3Z3</accession>
<reference evidence="4" key="1">
    <citation type="submission" date="2003-08" db="EMBL/GenBank/DDBJ databases">
        <authorList>
            <person name="Birren B."/>
            <person name="Nusbaum C."/>
            <person name="Abebe A."/>
            <person name="Abouelleil A."/>
            <person name="Adekoya E."/>
            <person name="Ait-zahra M."/>
            <person name="Allen N."/>
            <person name="Allen T."/>
            <person name="An P."/>
            <person name="Anderson M."/>
            <person name="Anderson S."/>
            <person name="Arachchi H."/>
            <person name="Armbruster J."/>
            <person name="Bachantsang P."/>
            <person name="Baldwin J."/>
            <person name="Barry A."/>
            <person name="Bayul T."/>
            <person name="Blitshsteyn B."/>
            <person name="Bloom T."/>
            <person name="Blye J."/>
            <person name="Boguslavskiy L."/>
            <person name="Borowsky M."/>
            <person name="Boukhgalter B."/>
            <person name="Brunache A."/>
            <person name="Butler J."/>
            <person name="Calixte N."/>
            <person name="Calvo S."/>
            <person name="Camarata J."/>
            <person name="Campo K."/>
            <person name="Chang J."/>
            <person name="Cheshatsang Y."/>
            <person name="Citroen M."/>
            <person name="Collymore A."/>
            <person name="Considine T."/>
            <person name="Cook A."/>
            <person name="Cooke P."/>
            <person name="Corum B."/>
            <person name="Cuomo C."/>
            <person name="David R."/>
            <person name="Dawoe T."/>
            <person name="Degray S."/>
            <person name="Dodge S."/>
            <person name="Dooley K."/>
            <person name="Dorje P."/>
            <person name="Dorjee K."/>
            <person name="Dorris L."/>
            <person name="Duffey N."/>
            <person name="Dupes A."/>
            <person name="Elkins T."/>
            <person name="Engels R."/>
            <person name="Erickson J."/>
            <person name="Farina A."/>
            <person name="Faro S."/>
            <person name="Ferreira P."/>
            <person name="Fischer H."/>
            <person name="Fitzgerald M."/>
            <person name="Foley K."/>
            <person name="Gage D."/>
            <person name="Galagan J."/>
            <person name="Gearin G."/>
            <person name="Gnerre S."/>
            <person name="Gnirke A."/>
            <person name="Goyette A."/>
            <person name="Graham J."/>
            <person name="Grandbois E."/>
            <person name="Gyaltsen K."/>
            <person name="Hafez N."/>
            <person name="Hagopian D."/>
            <person name="Hagos B."/>
            <person name="Hall J."/>
            <person name="Hatcher B."/>
            <person name="Heller A."/>
            <person name="Higgins H."/>
            <person name="Honan T."/>
            <person name="Horn A."/>
            <person name="Houde N."/>
            <person name="Hughes L."/>
            <person name="Hulme W."/>
            <person name="Husby E."/>
            <person name="Iliev I."/>
            <person name="Jaffe D."/>
            <person name="Jones C."/>
            <person name="Kamal M."/>
            <person name="Kamat A."/>
            <person name="Kamvysselis M."/>
            <person name="Karlsson E."/>
            <person name="Kells C."/>
            <person name="Kieu A."/>
            <person name="Kisner P."/>
            <person name="Kodira C."/>
            <person name="Kulbokas E."/>
            <person name="Labutti K."/>
            <person name="Lama D."/>
            <person name="Landers T."/>
            <person name="Leger J."/>
            <person name="Levine S."/>
            <person name="Lewis D."/>
            <person name="Lewis T."/>
            <person name="Lindblad-toh K."/>
            <person name="Liu X."/>
            <person name="Lokyitsang T."/>
            <person name="Lokyitsang Y."/>
            <person name="Lucien O."/>
            <person name="Lui A."/>
            <person name="Ma L.J."/>
            <person name="Mabbitt R."/>
            <person name="Macdonald J."/>
            <person name="Maclean C."/>
            <person name="Major J."/>
            <person name="Manning J."/>
            <person name="Marabella R."/>
            <person name="Maru K."/>
            <person name="Matthews C."/>
            <person name="Mauceli E."/>
            <person name="Mccarthy M."/>
            <person name="Mcdonough S."/>
            <person name="Mcghee T."/>
            <person name="Meldrim J."/>
            <person name="Meneus L."/>
            <person name="Mesirov J."/>
            <person name="Mihalev A."/>
            <person name="Mihova T."/>
            <person name="Mikkelsen T."/>
            <person name="Mlenga V."/>
            <person name="Moru K."/>
            <person name="Mozes J."/>
            <person name="Mulrain L."/>
            <person name="Munson G."/>
            <person name="Naylor J."/>
            <person name="Newes C."/>
            <person name="Nguyen C."/>
            <person name="Nguyen N."/>
            <person name="Nguyen T."/>
            <person name="Nicol R."/>
            <person name="Nielsen C."/>
            <person name="Nizzari M."/>
            <person name="Norbu C."/>
            <person name="Norbu N."/>
            <person name="O'donnell P."/>
            <person name="Okoawo O."/>
            <person name="O'leary S."/>
            <person name="Omotosho B."/>
            <person name="O'neill K."/>
            <person name="Osman S."/>
            <person name="Parker S."/>
            <person name="Perrin D."/>
            <person name="Phunkhang P."/>
            <person name="Piqani B."/>
            <person name="Purcell S."/>
            <person name="Rachupka T."/>
            <person name="Ramasamy U."/>
            <person name="Rameau R."/>
            <person name="Ray V."/>
            <person name="Raymond C."/>
            <person name="Retta R."/>
            <person name="Richardson S."/>
            <person name="Rise C."/>
            <person name="Rodriguez J."/>
            <person name="Rogers J."/>
            <person name="Rogov P."/>
            <person name="Rutman M."/>
            <person name="Schupbach R."/>
            <person name="Seaman C."/>
            <person name="Settipalli S."/>
            <person name="Sharpe T."/>
            <person name="Sheridan J."/>
            <person name="Sherpa N."/>
            <person name="Shi J."/>
            <person name="Smirnov S."/>
            <person name="Smith C."/>
            <person name="Sougnez C."/>
            <person name="Spencer B."/>
            <person name="Stalker J."/>
            <person name="Stange-thomann N."/>
            <person name="Stavropoulos S."/>
            <person name="Stetson K."/>
            <person name="Stone C."/>
            <person name="Stone S."/>
            <person name="Stubbs M."/>
            <person name="Talamas J."/>
            <person name="Tchuinga P."/>
            <person name="Tenzing P."/>
            <person name="Tesfaye S."/>
            <person name="Theodore J."/>
            <person name="Thoulutsang Y."/>
            <person name="Topham K."/>
            <person name="Towey S."/>
            <person name="Tsamla T."/>
            <person name="Tsomo N."/>
            <person name="Vallee D."/>
            <person name="Vassiliev H."/>
            <person name="Venkataraman V."/>
            <person name="Vinson J."/>
            <person name="Vo A."/>
            <person name="Wade C."/>
            <person name="Wang S."/>
            <person name="Wangchuk T."/>
            <person name="Wangdi T."/>
            <person name="Whittaker C."/>
            <person name="Wilkinson J."/>
            <person name="Wu Y."/>
            <person name="Wyman D."/>
            <person name="Yadav S."/>
            <person name="Yang S."/>
            <person name="Yang X."/>
            <person name="Yeager S."/>
            <person name="Yee E."/>
            <person name="Young G."/>
            <person name="Zainoun J."/>
            <person name="Zembeck L."/>
            <person name="Zimmer A."/>
            <person name="Zody M."/>
            <person name="Lander E."/>
        </authorList>
    </citation>
    <scope>NUCLEOTIDE SEQUENCE [LARGE SCALE GENOMIC DNA]</scope>
</reference>
<organism evidence="3 4">
    <name type="scientific">Ciona savignyi</name>
    <name type="common">Pacific transparent sea squirt</name>
    <dbReference type="NCBI Taxonomy" id="51511"/>
    <lineage>
        <taxon>Eukaryota</taxon>
        <taxon>Metazoa</taxon>
        <taxon>Chordata</taxon>
        <taxon>Tunicata</taxon>
        <taxon>Ascidiacea</taxon>
        <taxon>Phlebobranchia</taxon>
        <taxon>Cionidae</taxon>
        <taxon>Ciona</taxon>
    </lineage>
</organism>
<dbReference type="GeneTree" id="ENSGT00660000096168"/>
<keyword evidence="4" id="KW-1185">Reference proteome</keyword>
<evidence type="ECO:0000256" key="1">
    <source>
        <dbReference type="SAM" id="MobiDB-lite"/>
    </source>
</evidence>
<protein>
    <submittedName>
        <fullName evidence="3">Uncharacterized protein</fullName>
    </submittedName>
</protein>
<proteinExistence type="predicted"/>
<keyword evidence="2" id="KW-1133">Transmembrane helix</keyword>
<reference evidence="3" key="3">
    <citation type="submission" date="2025-09" db="UniProtKB">
        <authorList>
            <consortium name="Ensembl"/>
        </authorList>
    </citation>
    <scope>IDENTIFICATION</scope>
</reference>
<sequence>MTAPTPQPITNPTYTGISTPNNPITNPPFIPLQNNLGVIIGAACGGVVLLILIVVLVYCFVRKQRNKTPKSKLNFYCSENGGNNLHGREEVDNPLYATSGLNNAQGSGHDNPSFINGAEKSGKEEKVNPLYVPSDQPDQIEGAYAEVDKKKKSGKETTIKEEKVNPLYAP</sequence>
<dbReference type="Proteomes" id="UP000007875">
    <property type="component" value="Unassembled WGS sequence"/>
</dbReference>
<feature type="compositionally biased region" description="Polar residues" evidence="1">
    <location>
        <begin position="99"/>
        <end position="114"/>
    </location>
</feature>
<dbReference type="Ensembl" id="ENSCSAVT00000000041.1">
    <property type="protein sequence ID" value="ENSCSAVP00000000041.1"/>
    <property type="gene ID" value="ENSCSAVG00000000020.1"/>
</dbReference>
<dbReference type="AlphaFoldDB" id="H2Y3Z3"/>
<feature type="region of interest" description="Disordered" evidence="1">
    <location>
        <begin position="1"/>
        <end position="20"/>
    </location>
</feature>
<feature type="region of interest" description="Disordered" evidence="1">
    <location>
        <begin position="95"/>
        <end position="170"/>
    </location>
</feature>
<feature type="compositionally biased region" description="Basic and acidic residues" evidence="1">
    <location>
        <begin position="146"/>
        <end position="164"/>
    </location>
</feature>
<keyword evidence="2" id="KW-0812">Transmembrane</keyword>
<evidence type="ECO:0000256" key="2">
    <source>
        <dbReference type="SAM" id="Phobius"/>
    </source>
</evidence>
<evidence type="ECO:0000313" key="3">
    <source>
        <dbReference type="Ensembl" id="ENSCSAVP00000000041.1"/>
    </source>
</evidence>